<accession>A0AAW8YHV9</accession>
<comment type="caution">
    <text evidence="1">The sequence shown here is derived from an EMBL/GenBank/DDBJ whole genome shotgun (WGS) entry which is preliminary data.</text>
</comment>
<dbReference type="RefSeq" id="WP_036685711.1">
    <property type="nucleotide sequence ID" value="NZ_CP050079.1"/>
</dbReference>
<sequence>MKKILLVLIGLLIIATGIVYLTGPHRSSTTAKYVQSTTPTLFVHGWGSSFHAEEKMVDAARQAGVTNTVVRADVAKNGKVTFNHSIPADAINPIVEVNLADNKLTANNDHEDYVSGYHRGGEYIKQVVVALEKQHHYHSINLVGHSMGNLEIINYLNDNLHNAKLPQVAHLVAIAGHYNGLMGEKKSEQATVNQATGKPSWMAPAYRELLNLRKNFPTSTAVLNIYGDLDDGSHSDEAVPVNSAKSLKYLVSPRAKSYTELEIQGKNAQHSKLHNNARVNRALIKFLWQKK</sequence>
<evidence type="ECO:0000313" key="2">
    <source>
        <dbReference type="Proteomes" id="UP001280897"/>
    </source>
</evidence>
<dbReference type="Proteomes" id="UP001280897">
    <property type="component" value="Unassembled WGS sequence"/>
</dbReference>
<dbReference type="AlphaFoldDB" id="A0AAW8YHV9"/>
<dbReference type="InterPro" id="IPR010315">
    <property type="entry name" value="DUF915_hydro-like"/>
</dbReference>
<dbReference type="Gene3D" id="3.40.50.1820">
    <property type="entry name" value="alpha/beta hydrolase"/>
    <property type="match status" value="1"/>
</dbReference>
<gene>
    <name evidence="1" type="ORF">R0G89_06365</name>
</gene>
<dbReference type="GO" id="GO:0016787">
    <property type="term" value="F:hydrolase activity"/>
    <property type="evidence" value="ECO:0007669"/>
    <property type="project" value="UniProtKB-KW"/>
</dbReference>
<dbReference type="SUPFAM" id="SSF53474">
    <property type="entry name" value="alpha/beta-Hydrolases"/>
    <property type="match status" value="1"/>
</dbReference>
<name>A0AAW8YHV9_PEDAC</name>
<dbReference type="InterPro" id="IPR029058">
    <property type="entry name" value="AB_hydrolase_fold"/>
</dbReference>
<organism evidence="1 2">
    <name type="scientific">Pediococcus acidilactici</name>
    <dbReference type="NCBI Taxonomy" id="1254"/>
    <lineage>
        <taxon>Bacteria</taxon>
        <taxon>Bacillati</taxon>
        <taxon>Bacillota</taxon>
        <taxon>Bacilli</taxon>
        <taxon>Lactobacillales</taxon>
        <taxon>Lactobacillaceae</taxon>
        <taxon>Pediococcus</taxon>
        <taxon>Pediococcus acidilactici group</taxon>
    </lineage>
</organism>
<reference evidence="1" key="2">
    <citation type="submission" date="2023-10" db="EMBL/GenBank/DDBJ databases">
        <authorList>
            <person name="Khurajog B."/>
        </authorList>
    </citation>
    <scope>NUCLEOTIDE SEQUENCE</scope>
    <source>
        <strain evidence="1">BF9</strain>
    </source>
</reference>
<reference evidence="1" key="1">
    <citation type="journal article" date="2023" name="PeerJ">
        <title>Selection and evaluation of lactic acid bacteria from chicken feces in Thailand as potential probiotics.</title>
        <authorList>
            <person name="Khurajog B."/>
            <person name="Disastra Y."/>
            <person name="Lawwyne L.D."/>
            <person name="Sirichokchatchawan W."/>
            <person name="Niyomtham W."/>
            <person name="Yindee J."/>
            <person name="Hampson D.J."/>
            <person name="Prapasarakul N."/>
        </authorList>
    </citation>
    <scope>NUCLEOTIDE SEQUENCE</scope>
    <source>
        <strain evidence="1">BF9</strain>
    </source>
</reference>
<evidence type="ECO:0000313" key="1">
    <source>
        <dbReference type="EMBL" id="MDV2621356.1"/>
    </source>
</evidence>
<dbReference type="EMBL" id="JAWJAV010000003">
    <property type="protein sequence ID" value="MDV2621356.1"/>
    <property type="molecule type" value="Genomic_DNA"/>
</dbReference>
<protein>
    <submittedName>
        <fullName evidence="1">Alpha/beta hydrolase</fullName>
    </submittedName>
</protein>
<keyword evidence="1" id="KW-0378">Hydrolase</keyword>
<dbReference type="GeneID" id="57365094"/>
<proteinExistence type="predicted"/>
<dbReference type="Pfam" id="PF06028">
    <property type="entry name" value="DUF915"/>
    <property type="match status" value="1"/>
</dbReference>